<dbReference type="InterPro" id="IPR050698">
    <property type="entry name" value="MBL"/>
</dbReference>
<name>A0ABS1BIB2_9SPHI</name>
<dbReference type="PANTHER" id="PTHR11203">
    <property type="entry name" value="CLEAVAGE AND POLYADENYLATION SPECIFICITY FACTOR FAMILY MEMBER"/>
    <property type="match status" value="1"/>
</dbReference>
<dbReference type="SMART" id="SM01027">
    <property type="entry name" value="Beta-Casp"/>
    <property type="match status" value="1"/>
</dbReference>
<feature type="domain" description="Metallo-beta-lactamase" evidence="2">
    <location>
        <begin position="13"/>
        <end position="244"/>
    </location>
</feature>
<dbReference type="InterPro" id="IPR001279">
    <property type="entry name" value="Metallo-B-lactamas"/>
</dbReference>
<protein>
    <submittedName>
        <fullName evidence="4">MBL fold metallo-hydrolase</fullName>
    </submittedName>
</protein>
<dbReference type="SUPFAM" id="SSF56281">
    <property type="entry name" value="Metallo-hydrolase/oxidoreductase"/>
    <property type="match status" value="1"/>
</dbReference>
<reference evidence="4 5" key="1">
    <citation type="submission" date="2020-12" db="EMBL/GenBank/DDBJ databases">
        <title>Bacterial novel species Pedobacter sp. SD-b isolated from soil.</title>
        <authorList>
            <person name="Jung H.-Y."/>
        </authorList>
    </citation>
    <scope>NUCLEOTIDE SEQUENCE [LARGE SCALE GENOMIC DNA]</scope>
    <source>
        <strain evidence="4 5">SD-b</strain>
    </source>
</reference>
<comment type="caution">
    <text evidence="4">The sequence shown here is derived from an EMBL/GenBank/DDBJ whole genome shotgun (WGS) entry which is preliminary data.</text>
</comment>
<dbReference type="Pfam" id="PF10996">
    <property type="entry name" value="Beta-Casp"/>
    <property type="match status" value="1"/>
</dbReference>
<evidence type="ECO:0000259" key="2">
    <source>
        <dbReference type="SMART" id="SM00849"/>
    </source>
</evidence>
<evidence type="ECO:0000313" key="4">
    <source>
        <dbReference type="EMBL" id="MBK0382640.1"/>
    </source>
</evidence>
<dbReference type="InterPro" id="IPR022712">
    <property type="entry name" value="Beta_Casp"/>
</dbReference>
<dbReference type="InterPro" id="IPR036866">
    <property type="entry name" value="RibonucZ/Hydroxyglut_hydro"/>
</dbReference>
<dbReference type="EMBL" id="JAEHFY010000008">
    <property type="protein sequence ID" value="MBK0382640.1"/>
    <property type="molecule type" value="Genomic_DNA"/>
</dbReference>
<dbReference type="Gene3D" id="3.60.15.10">
    <property type="entry name" value="Ribonuclease Z/Hydroxyacylglutathione hydrolase-like"/>
    <property type="match status" value="1"/>
</dbReference>
<evidence type="ECO:0000313" key="5">
    <source>
        <dbReference type="Proteomes" id="UP000660024"/>
    </source>
</evidence>
<feature type="domain" description="Beta-Casp" evidence="3">
    <location>
        <begin position="258"/>
        <end position="383"/>
    </location>
</feature>
<keyword evidence="1" id="KW-0378">Hydrolase</keyword>
<dbReference type="PANTHER" id="PTHR11203:SF37">
    <property type="entry name" value="INTEGRATOR COMPLEX SUBUNIT 11"/>
    <property type="match status" value="1"/>
</dbReference>
<dbReference type="SMART" id="SM00849">
    <property type="entry name" value="Lactamase_B"/>
    <property type="match status" value="1"/>
</dbReference>
<dbReference type="RefSeq" id="WP_200585423.1">
    <property type="nucleotide sequence ID" value="NZ_JAEHFY010000008.1"/>
</dbReference>
<dbReference type="Pfam" id="PF00753">
    <property type="entry name" value="Lactamase_B"/>
    <property type="match status" value="1"/>
</dbReference>
<organism evidence="4 5">
    <name type="scientific">Pedobacter segetis</name>
    <dbReference type="NCBI Taxonomy" id="2793069"/>
    <lineage>
        <taxon>Bacteria</taxon>
        <taxon>Pseudomonadati</taxon>
        <taxon>Bacteroidota</taxon>
        <taxon>Sphingobacteriia</taxon>
        <taxon>Sphingobacteriales</taxon>
        <taxon>Sphingobacteriaceae</taxon>
        <taxon>Pedobacter</taxon>
    </lineage>
</organism>
<keyword evidence="5" id="KW-1185">Reference proteome</keyword>
<dbReference type="Gene3D" id="3.40.50.10890">
    <property type="match status" value="1"/>
</dbReference>
<dbReference type="Proteomes" id="UP000660024">
    <property type="component" value="Unassembled WGS sequence"/>
</dbReference>
<dbReference type="CDD" id="cd16295">
    <property type="entry name" value="TTHA0252-CPSF-like_MBL-fold"/>
    <property type="match status" value="1"/>
</dbReference>
<evidence type="ECO:0000259" key="3">
    <source>
        <dbReference type="SMART" id="SM01027"/>
    </source>
</evidence>
<evidence type="ECO:0000256" key="1">
    <source>
        <dbReference type="ARBA" id="ARBA00022801"/>
    </source>
</evidence>
<accession>A0ABS1BIB2</accession>
<gene>
    <name evidence="4" type="ORF">I5M32_06665</name>
</gene>
<proteinExistence type="predicted"/>
<dbReference type="InterPro" id="IPR011108">
    <property type="entry name" value="RMMBL"/>
</dbReference>
<sequence length="468" mass="52946">MKLTVWGAAEQVTGSMHLLEIDSYKILIDCGLDYEGGVELGQNENFPFNPSDIDVVVLTHAHIDHSGNLPTLVKNGFEGQILCTYPTADLTQLLLSDSVNIFMRKQDKSKRHRKFHRNKNRAFNNVQPLYLQKHVNDTAERFITIPFNKAFEINKNITLKLIPTGHLLGAAAAHFTITENGKTKTIAFTGDIGRKDYPVLNDPEYLPETQFLVCESTYGGRLHSDKEKLRDVLIKTIKEACIAQKGRLIIPAFSVGRTQSLVFSLNKIFTDRELPPIPVFVDSPMATMATQTYRKHHRFVSQESRSFYKDKGDGFEFENLSYVKELKESKEISDHFEPCIIISSAGMLEGGRIQDHLFYNIQNFYATIFFIGYCAKGTLGHRLLRGDSIVNINGRELSVFATIKKTDLLSGHGDHQDLLDYVTAIPNNYLKKVFLVHGDPDSMDALKQSLEEKNLEVIIPKKGMIFEL</sequence>
<dbReference type="Pfam" id="PF07521">
    <property type="entry name" value="RMMBL"/>
    <property type="match status" value="1"/>
</dbReference>